<dbReference type="Proteomes" id="UP000887013">
    <property type="component" value="Unassembled WGS sequence"/>
</dbReference>
<protein>
    <submittedName>
        <fullName evidence="2">Uncharacterized protein</fullName>
    </submittedName>
</protein>
<dbReference type="EMBL" id="BMAW01057528">
    <property type="protein sequence ID" value="GFT11560.1"/>
    <property type="molecule type" value="Genomic_DNA"/>
</dbReference>
<sequence length="37" mass="4179">VMLQVTVFDSLRSSVGQVWDMRLVLSCEIDRGQLPSL</sequence>
<gene>
    <name evidence="1" type="ORF">NPIL_294791</name>
    <name evidence="2" type="ORF">NPIL_489541</name>
</gene>
<comment type="caution">
    <text evidence="2">The sequence shown here is derived from an EMBL/GenBank/DDBJ whole genome shotgun (WGS) entry which is preliminary data.</text>
</comment>
<keyword evidence="3" id="KW-1185">Reference proteome</keyword>
<evidence type="ECO:0000313" key="1">
    <source>
        <dbReference type="EMBL" id="GFS45135.1"/>
    </source>
</evidence>
<accession>A0A8X6THW1</accession>
<reference evidence="2" key="1">
    <citation type="submission" date="2020-08" db="EMBL/GenBank/DDBJ databases">
        <title>Multicomponent nature underlies the extraordinary mechanical properties of spider dragline silk.</title>
        <authorList>
            <person name="Kono N."/>
            <person name="Nakamura H."/>
            <person name="Mori M."/>
            <person name="Yoshida Y."/>
            <person name="Ohtoshi R."/>
            <person name="Malay A.D."/>
            <person name="Moran D.A.P."/>
            <person name="Tomita M."/>
            <person name="Numata K."/>
            <person name="Arakawa K."/>
        </authorList>
    </citation>
    <scope>NUCLEOTIDE SEQUENCE</scope>
</reference>
<evidence type="ECO:0000313" key="3">
    <source>
        <dbReference type="Proteomes" id="UP000887013"/>
    </source>
</evidence>
<dbReference type="EMBL" id="BMAW01044513">
    <property type="protein sequence ID" value="GFS45135.1"/>
    <property type="molecule type" value="Genomic_DNA"/>
</dbReference>
<proteinExistence type="predicted"/>
<organism evidence="2 3">
    <name type="scientific">Nephila pilipes</name>
    <name type="common">Giant wood spider</name>
    <name type="synonym">Nephila maculata</name>
    <dbReference type="NCBI Taxonomy" id="299642"/>
    <lineage>
        <taxon>Eukaryota</taxon>
        <taxon>Metazoa</taxon>
        <taxon>Ecdysozoa</taxon>
        <taxon>Arthropoda</taxon>
        <taxon>Chelicerata</taxon>
        <taxon>Arachnida</taxon>
        <taxon>Araneae</taxon>
        <taxon>Araneomorphae</taxon>
        <taxon>Entelegynae</taxon>
        <taxon>Araneoidea</taxon>
        <taxon>Nephilidae</taxon>
        <taxon>Nephila</taxon>
    </lineage>
</organism>
<feature type="non-terminal residue" evidence="2">
    <location>
        <position position="1"/>
    </location>
</feature>
<name>A0A8X6THW1_NEPPI</name>
<dbReference type="AlphaFoldDB" id="A0A8X6THW1"/>
<evidence type="ECO:0000313" key="2">
    <source>
        <dbReference type="EMBL" id="GFT11560.1"/>
    </source>
</evidence>